<dbReference type="PROSITE" id="PS50943">
    <property type="entry name" value="HTH_CROC1"/>
    <property type="match status" value="1"/>
</dbReference>
<dbReference type="RefSeq" id="WP_169324839.1">
    <property type="nucleotide sequence ID" value="NZ_JABCJJ010000012.1"/>
</dbReference>
<evidence type="ECO:0000313" key="3">
    <source>
        <dbReference type="EMBL" id="NMR20470.1"/>
    </source>
</evidence>
<reference evidence="3 4" key="1">
    <citation type="submission" date="2020-04" db="EMBL/GenBank/DDBJ databases">
        <title>Sequencing and Assembly of C. fimi.</title>
        <authorList>
            <person name="Ramsey A.R."/>
        </authorList>
    </citation>
    <scope>NUCLEOTIDE SEQUENCE [LARGE SCALE GENOMIC DNA]</scope>
    <source>
        <strain evidence="3 4">SB</strain>
    </source>
</reference>
<protein>
    <submittedName>
        <fullName evidence="3">ImmA/IrrE family metallo-endopeptidase</fullName>
    </submittedName>
</protein>
<dbReference type="SUPFAM" id="SSF47413">
    <property type="entry name" value="lambda repressor-like DNA-binding domains"/>
    <property type="match status" value="1"/>
</dbReference>
<dbReference type="Gene3D" id="1.10.10.2910">
    <property type="match status" value="1"/>
</dbReference>
<organism evidence="3 4">
    <name type="scientific">Cellulomonas fimi</name>
    <dbReference type="NCBI Taxonomy" id="1708"/>
    <lineage>
        <taxon>Bacteria</taxon>
        <taxon>Bacillati</taxon>
        <taxon>Actinomycetota</taxon>
        <taxon>Actinomycetes</taxon>
        <taxon>Micrococcales</taxon>
        <taxon>Cellulomonadaceae</taxon>
        <taxon>Cellulomonas</taxon>
    </lineage>
</organism>
<dbReference type="Pfam" id="PF06114">
    <property type="entry name" value="Peptidase_M78"/>
    <property type="match status" value="1"/>
</dbReference>
<dbReference type="Pfam" id="PF01381">
    <property type="entry name" value="HTH_3"/>
    <property type="match status" value="1"/>
</dbReference>
<dbReference type="AlphaFoldDB" id="A0A7Y0LYK4"/>
<dbReference type="InterPro" id="IPR052345">
    <property type="entry name" value="Rad_response_metalloprotease"/>
</dbReference>
<gene>
    <name evidence="3" type="ORF">HIR71_09620</name>
</gene>
<keyword evidence="4" id="KW-1185">Reference proteome</keyword>
<evidence type="ECO:0000313" key="4">
    <source>
        <dbReference type="Proteomes" id="UP000562124"/>
    </source>
</evidence>
<dbReference type="SMART" id="SM00530">
    <property type="entry name" value="HTH_XRE"/>
    <property type="match status" value="1"/>
</dbReference>
<dbReference type="PANTHER" id="PTHR43236">
    <property type="entry name" value="ANTITOXIN HIGA1"/>
    <property type="match status" value="1"/>
</dbReference>
<dbReference type="InterPro" id="IPR010359">
    <property type="entry name" value="IrrE_HExxH"/>
</dbReference>
<dbReference type="Gene3D" id="1.10.260.40">
    <property type="entry name" value="lambda repressor-like DNA-binding domains"/>
    <property type="match status" value="1"/>
</dbReference>
<dbReference type="GO" id="GO:0003677">
    <property type="term" value="F:DNA binding"/>
    <property type="evidence" value="ECO:0007669"/>
    <property type="project" value="InterPro"/>
</dbReference>
<comment type="similarity">
    <text evidence="1">Belongs to the short-chain fatty acyl-CoA assimilation regulator (ScfR) family.</text>
</comment>
<evidence type="ECO:0000259" key="2">
    <source>
        <dbReference type="PROSITE" id="PS50943"/>
    </source>
</evidence>
<dbReference type="EMBL" id="JABCJJ010000012">
    <property type="protein sequence ID" value="NMR20470.1"/>
    <property type="molecule type" value="Genomic_DNA"/>
</dbReference>
<sequence length="350" mass="38765">MSGLGEVLATARRARGLTQDELSRAAEVTQAALSRYEHDLRTPEPEVLGRLALALGVTPSLLEHGGRMEGGIAAGAHMRRRATAKPTVWRELEARLNMARLHTARLMDEISVRADRQVPSFDPVDVEPETAARLLRAQWRMPVGPVHSLSAWMDAAGVIVVEQDFGSAARADGLSQWSGPYPVVLVNLAAPTDRKRLTLAHELGHLVLHSSYLDDEAETQANRFAAELLMPEDEIRPMLRARLTPERLVELKRYWGVSMQALVERAFALRVLTPAQRGSLYKVLSARGMRRREPASEELTPEVPRLTRHIAESLRSRGLTDDEIADLAGYASASVNALFVVPERPRLQLV</sequence>
<feature type="domain" description="HTH cro/C1-type" evidence="2">
    <location>
        <begin position="8"/>
        <end position="62"/>
    </location>
</feature>
<dbReference type="InterPro" id="IPR001387">
    <property type="entry name" value="Cro/C1-type_HTH"/>
</dbReference>
<dbReference type="Proteomes" id="UP000562124">
    <property type="component" value="Unassembled WGS sequence"/>
</dbReference>
<dbReference type="PANTHER" id="PTHR43236:SF1">
    <property type="entry name" value="BLL7220 PROTEIN"/>
    <property type="match status" value="1"/>
</dbReference>
<name>A0A7Y0LYK4_CELFI</name>
<accession>A0A7Y0LYK4</accession>
<evidence type="ECO:0000256" key="1">
    <source>
        <dbReference type="ARBA" id="ARBA00007227"/>
    </source>
</evidence>
<comment type="caution">
    <text evidence="3">The sequence shown here is derived from an EMBL/GenBank/DDBJ whole genome shotgun (WGS) entry which is preliminary data.</text>
</comment>
<proteinExistence type="inferred from homology"/>
<dbReference type="InterPro" id="IPR010982">
    <property type="entry name" value="Lambda_DNA-bd_dom_sf"/>
</dbReference>
<dbReference type="CDD" id="cd00093">
    <property type="entry name" value="HTH_XRE"/>
    <property type="match status" value="1"/>
</dbReference>